<feature type="signal peptide" evidence="2">
    <location>
        <begin position="1"/>
        <end position="27"/>
    </location>
</feature>
<feature type="domain" description="Fe/B12 periplasmic-binding" evidence="3">
    <location>
        <begin position="59"/>
        <end position="343"/>
    </location>
</feature>
<dbReference type="PROSITE" id="PS51257">
    <property type="entry name" value="PROKAR_LIPOPROTEIN"/>
    <property type="match status" value="1"/>
</dbReference>
<dbReference type="InterPro" id="IPR002491">
    <property type="entry name" value="ABC_transptr_periplasmic_BD"/>
</dbReference>
<dbReference type="SUPFAM" id="SSF53807">
    <property type="entry name" value="Helical backbone' metal receptor"/>
    <property type="match status" value="1"/>
</dbReference>
<dbReference type="InterPro" id="IPR050902">
    <property type="entry name" value="ABC_Transporter_SBP"/>
</dbReference>
<dbReference type="PANTHER" id="PTHR30535:SF7">
    <property type="entry name" value="IRON(III) DICITRATE-BINDING PROTEIN"/>
    <property type="match status" value="1"/>
</dbReference>
<protein>
    <submittedName>
        <fullName evidence="4">Iron complex transport system substrate-binding protein</fullName>
    </submittedName>
</protein>
<keyword evidence="5" id="KW-1185">Reference proteome</keyword>
<organism evidence="4 5">
    <name type="scientific">Williamsia limnetica</name>
    <dbReference type="NCBI Taxonomy" id="882452"/>
    <lineage>
        <taxon>Bacteria</taxon>
        <taxon>Bacillati</taxon>
        <taxon>Actinomycetota</taxon>
        <taxon>Actinomycetes</taxon>
        <taxon>Mycobacteriales</taxon>
        <taxon>Nocardiaceae</taxon>
        <taxon>Williamsia</taxon>
    </lineage>
</organism>
<dbReference type="RefSeq" id="WP_245937778.1">
    <property type="nucleotide sequence ID" value="NZ_QJSP01000003.1"/>
</dbReference>
<dbReference type="Gene3D" id="3.40.50.1980">
    <property type="entry name" value="Nitrogenase molybdenum iron protein domain"/>
    <property type="match status" value="2"/>
</dbReference>
<dbReference type="EMBL" id="QJSP01000003">
    <property type="protein sequence ID" value="PYE19468.1"/>
    <property type="molecule type" value="Genomic_DNA"/>
</dbReference>
<name>A0A318RTY0_WILLI</name>
<evidence type="ECO:0000256" key="2">
    <source>
        <dbReference type="SAM" id="SignalP"/>
    </source>
</evidence>
<reference evidence="4 5" key="1">
    <citation type="submission" date="2018-06" db="EMBL/GenBank/DDBJ databases">
        <title>Genomic Encyclopedia of Type Strains, Phase IV (KMG-IV): sequencing the most valuable type-strain genomes for metagenomic binning, comparative biology and taxonomic classification.</title>
        <authorList>
            <person name="Goeker M."/>
        </authorList>
    </citation>
    <scope>NUCLEOTIDE SEQUENCE [LARGE SCALE GENOMIC DNA]</scope>
    <source>
        <strain evidence="4 5">DSM 45521</strain>
    </source>
</reference>
<keyword evidence="2" id="KW-0732">Signal</keyword>
<evidence type="ECO:0000313" key="4">
    <source>
        <dbReference type="EMBL" id="PYE19468.1"/>
    </source>
</evidence>
<gene>
    <name evidence="4" type="ORF">DFR67_103381</name>
</gene>
<comment type="similarity">
    <text evidence="1">Belongs to the bacterial solute-binding protein 8 family.</text>
</comment>
<sequence>MKPTVMRRRSMAVALPAVAVLALGACSATDPIEETESATSVTLENCGTEVTYDLPIEKVVATSNSANIGTILRVGGLDKLAAVTLNANNDAVMESMFGPGIAGVPHLDGTITMETVLGKQADLVVGSYSGLFKGASGVTPESLGQNGIGAYIISDSCRQGTAQDAPMGTMGPWDALRADVANYGSLFGTQDEATEAATELDTRLDRLEQAPQPDTAPQVLIYDSGEEDLYTSGGNGAPNGIIDAAGGTNVFADVDNTWFRASWETVAGAEPDVIVIMDYKKSSDEVQGKIDAIKAREGLRDLDAVKQNRFVVLPLAMFTSGFPNIYGAEQLRGKLEEFALVPESGADWSAAPNQ</sequence>
<dbReference type="Proteomes" id="UP000247591">
    <property type="component" value="Unassembled WGS sequence"/>
</dbReference>
<evidence type="ECO:0000259" key="3">
    <source>
        <dbReference type="PROSITE" id="PS50983"/>
    </source>
</evidence>
<dbReference type="PROSITE" id="PS50983">
    <property type="entry name" value="FE_B12_PBP"/>
    <property type="match status" value="1"/>
</dbReference>
<feature type="chain" id="PRO_5038815205" evidence="2">
    <location>
        <begin position="28"/>
        <end position="354"/>
    </location>
</feature>
<proteinExistence type="inferred from homology"/>
<dbReference type="Pfam" id="PF01497">
    <property type="entry name" value="Peripla_BP_2"/>
    <property type="match status" value="1"/>
</dbReference>
<dbReference type="PANTHER" id="PTHR30535">
    <property type="entry name" value="VITAMIN B12-BINDING PROTEIN"/>
    <property type="match status" value="1"/>
</dbReference>
<comment type="caution">
    <text evidence="4">The sequence shown here is derived from an EMBL/GenBank/DDBJ whole genome shotgun (WGS) entry which is preliminary data.</text>
</comment>
<evidence type="ECO:0000313" key="5">
    <source>
        <dbReference type="Proteomes" id="UP000247591"/>
    </source>
</evidence>
<dbReference type="AlphaFoldDB" id="A0A318RTY0"/>
<evidence type="ECO:0000256" key="1">
    <source>
        <dbReference type="ARBA" id="ARBA00008814"/>
    </source>
</evidence>
<accession>A0A318RTY0</accession>